<gene>
    <name evidence="2" type="ORF">THAOC_18929</name>
</gene>
<dbReference type="Proteomes" id="UP000266841">
    <property type="component" value="Unassembled WGS sequence"/>
</dbReference>
<dbReference type="SUPFAM" id="SSF52540">
    <property type="entry name" value="P-loop containing nucleoside triphosphate hydrolases"/>
    <property type="match status" value="1"/>
</dbReference>
<dbReference type="InterPro" id="IPR027417">
    <property type="entry name" value="P-loop_NTPase"/>
</dbReference>
<dbReference type="AlphaFoldDB" id="K0SQU4"/>
<organism evidence="2 3">
    <name type="scientific">Thalassiosira oceanica</name>
    <name type="common">Marine diatom</name>
    <dbReference type="NCBI Taxonomy" id="159749"/>
    <lineage>
        <taxon>Eukaryota</taxon>
        <taxon>Sar</taxon>
        <taxon>Stramenopiles</taxon>
        <taxon>Ochrophyta</taxon>
        <taxon>Bacillariophyta</taxon>
        <taxon>Coscinodiscophyceae</taxon>
        <taxon>Thalassiosirophycidae</taxon>
        <taxon>Thalassiosirales</taxon>
        <taxon>Thalassiosiraceae</taxon>
        <taxon>Thalassiosira</taxon>
    </lineage>
</organism>
<dbReference type="InterPro" id="IPR000629">
    <property type="entry name" value="RNA-helicase_DEAD-box_CS"/>
</dbReference>
<dbReference type="EMBL" id="AGNL01020791">
    <property type="protein sequence ID" value="EJK60677.1"/>
    <property type="molecule type" value="Genomic_DNA"/>
</dbReference>
<proteinExistence type="predicted"/>
<evidence type="ECO:0000313" key="3">
    <source>
        <dbReference type="Proteomes" id="UP000266841"/>
    </source>
</evidence>
<feature type="compositionally biased region" description="Basic residues" evidence="1">
    <location>
        <begin position="200"/>
        <end position="211"/>
    </location>
</feature>
<comment type="caution">
    <text evidence="2">The sequence shown here is derived from an EMBL/GenBank/DDBJ whole genome shotgun (WGS) entry which is preliminary data.</text>
</comment>
<feature type="compositionally biased region" description="Gly residues" evidence="1">
    <location>
        <begin position="150"/>
        <end position="159"/>
    </location>
</feature>
<dbReference type="Gene3D" id="3.40.50.300">
    <property type="entry name" value="P-loop containing nucleotide triphosphate hydrolases"/>
    <property type="match status" value="1"/>
</dbReference>
<evidence type="ECO:0000256" key="1">
    <source>
        <dbReference type="SAM" id="MobiDB-lite"/>
    </source>
</evidence>
<name>K0SQU4_THAOC</name>
<feature type="region of interest" description="Disordered" evidence="1">
    <location>
        <begin position="135"/>
        <end position="211"/>
    </location>
</feature>
<accession>K0SQU4</accession>
<reference evidence="2 3" key="1">
    <citation type="journal article" date="2012" name="Genome Biol.">
        <title>Genome and low-iron response of an oceanic diatom adapted to chronic iron limitation.</title>
        <authorList>
            <person name="Lommer M."/>
            <person name="Specht M."/>
            <person name="Roy A.S."/>
            <person name="Kraemer L."/>
            <person name="Andreson R."/>
            <person name="Gutowska M.A."/>
            <person name="Wolf J."/>
            <person name="Bergner S.V."/>
            <person name="Schilhabel M.B."/>
            <person name="Klostermeier U.C."/>
            <person name="Beiko R.G."/>
            <person name="Rosenstiel P."/>
            <person name="Hippler M."/>
            <person name="Laroche J."/>
        </authorList>
    </citation>
    <scope>NUCLEOTIDE SEQUENCE [LARGE SCALE GENOMIC DNA]</scope>
    <source>
        <strain evidence="2 3">CCMP1005</strain>
    </source>
</reference>
<protein>
    <submittedName>
        <fullName evidence="2">Uncharacterized protein</fullName>
    </submittedName>
</protein>
<sequence length="211" mass="22169">MRCPTSPPPCRGGSTALVKVQRGPGPVEPAWGKAGLDCLVSTPLRLAECMERGMRADGCRFLVLDEADRLLDVSDGGATGGGGRWGRQRRRWEAVGHVAVPDVPPADRRGPVLAPADGHPRAVLGDARAVCPSPLRVHPTGSPGRRHGGAVRGGLGRLGGQRAHQAGAQVRRTGGGEAPRDTPAGHGWHRPARPHLASSRARRGRRRCLAS</sequence>
<dbReference type="PROSITE" id="PS00039">
    <property type="entry name" value="DEAD_ATP_HELICASE"/>
    <property type="match status" value="1"/>
</dbReference>
<keyword evidence="3" id="KW-1185">Reference proteome</keyword>
<evidence type="ECO:0000313" key="2">
    <source>
        <dbReference type="EMBL" id="EJK60677.1"/>
    </source>
</evidence>